<dbReference type="InterPro" id="IPR036188">
    <property type="entry name" value="FAD/NAD-bd_sf"/>
</dbReference>
<gene>
    <name evidence="5" type="ORF">ACFFSA_39335</name>
</gene>
<sequence>MLQSHETEVLVVGGGLTGLSCVLFLAHHGVRCTLVERHPDLLSHPRQRSLVPRLMEIYRQVGLESRIQQNRVDFASSAEYTAIRAETLASARYLPVDQQDDAARTAAFSPCTGTPIDQNRVEALLRARARELGARIRFGTELLGLARHEAGVEARLRDLDGAGHRLVARYVVAADGGRSPVRHLLGIPMEGPVDFFRLLTLMVDADLRPALAGRTAHMAFLERPRPRTYLMALDRTGQRWVFGTTDGPGDAAPDEDECIELVRAAAGLPAVPVVLRPQIPGTARTVLRFEVGAAVAAAYRKGPVFLIGDAAHLMPPTGGFGGVVGVEDAHNLAWKLAAVVHGHAGEGLLDTYEDERRPVAAFALRQALARYRSRLASGETLAQLPMADDQPVDRSTVMMGHRYRSTAVAGGVSDPTAPAEISGLCGDPGTRAPHLPLAGSGERSTIDLYGGRFVLLAGPDGQDWVSAAGKLPLPVTARRFGTDIAAAGTPASDAAARHGIGAGGAVLVRPDGFVAWRSTGPVTDPAAELLAAFTAILSRDQEARTE</sequence>
<evidence type="ECO:0000256" key="2">
    <source>
        <dbReference type="ARBA" id="ARBA00022630"/>
    </source>
</evidence>
<dbReference type="Pfam" id="PF21274">
    <property type="entry name" value="Rng_hyd_C"/>
    <property type="match status" value="1"/>
</dbReference>
<dbReference type="Proteomes" id="UP001589532">
    <property type="component" value="Unassembled WGS sequence"/>
</dbReference>
<evidence type="ECO:0000256" key="1">
    <source>
        <dbReference type="ARBA" id="ARBA00001974"/>
    </source>
</evidence>
<proteinExistence type="predicted"/>
<dbReference type="Gene3D" id="3.30.9.10">
    <property type="entry name" value="D-Amino Acid Oxidase, subunit A, domain 2"/>
    <property type="match status" value="1"/>
</dbReference>
<dbReference type="RefSeq" id="WP_344985935.1">
    <property type="nucleotide sequence ID" value="NZ_BAAAXV010000001.1"/>
</dbReference>
<keyword evidence="3" id="KW-0274">FAD</keyword>
<keyword evidence="2" id="KW-0285">Flavoprotein</keyword>
<dbReference type="Gene3D" id="3.40.30.120">
    <property type="match status" value="1"/>
</dbReference>
<dbReference type="PANTHER" id="PTHR43004">
    <property type="entry name" value="TRK SYSTEM POTASSIUM UPTAKE PROTEIN"/>
    <property type="match status" value="1"/>
</dbReference>
<protein>
    <submittedName>
        <fullName evidence="5">FAD-dependent oxidoreductase</fullName>
    </submittedName>
</protein>
<name>A0ABV5SC01_9ACTN</name>
<evidence type="ECO:0000313" key="6">
    <source>
        <dbReference type="Proteomes" id="UP001589532"/>
    </source>
</evidence>
<organism evidence="5 6">
    <name type="scientific">Nonomuraea helvata</name>
    <dbReference type="NCBI Taxonomy" id="37484"/>
    <lineage>
        <taxon>Bacteria</taxon>
        <taxon>Bacillati</taxon>
        <taxon>Actinomycetota</taxon>
        <taxon>Actinomycetes</taxon>
        <taxon>Streptosporangiales</taxon>
        <taxon>Streptosporangiaceae</taxon>
        <taxon>Nonomuraea</taxon>
    </lineage>
</organism>
<dbReference type="Gene3D" id="3.50.50.60">
    <property type="entry name" value="FAD/NAD(P)-binding domain"/>
    <property type="match status" value="1"/>
</dbReference>
<reference evidence="5 6" key="1">
    <citation type="submission" date="2024-09" db="EMBL/GenBank/DDBJ databases">
        <authorList>
            <person name="Sun Q."/>
            <person name="Mori K."/>
        </authorList>
    </citation>
    <scope>NUCLEOTIDE SEQUENCE [LARGE SCALE GENOMIC DNA]</scope>
    <source>
        <strain evidence="5 6">JCM 3143</strain>
    </source>
</reference>
<evidence type="ECO:0000256" key="3">
    <source>
        <dbReference type="ARBA" id="ARBA00022827"/>
    </source>
</evidence>
<feature type="domain" description="FAD-binding" evidence="4">
    <location>
        <begin position="6"/>
        <end position="366"/>
    </location>
</feature>
<comment type="caution">
    <text evidence="5">The sequence shown here is derived from an EMBL/GenBank/DDBJ whole genome shotgun (WGS) entry which is preliminary data.</text>
</comment>
<dbReference type="PRINTS" id="PR00420">
    <property type="entry name" value="RNGMNOXGNASE"/>
</dbReference>
<dbReference type="InterPro" id="IPR002938">
    <property type="entry name" value="FAD-bd"/>
</dbReference>
<comment type="cofactor">
    <cofactor evidence="1">
        <name>FAD</name>
        <dbReference type="ChEBI" id="CHEBI:57692"/>
    </cofactor>
</comment>
<dbReference type="PANTHER" id="PTHR43004:SF19">
    <property type="entry name" value="BINDING MONOOXYGENASE, PUTATIVE (JCVI)-RELATED"/>
    <property type="match status" value="1"/>
</dbReference>
<evidence type="ECO:0000313" key="5">
    <source>
        <dbReference type="EMBL" id="MFB9629165.1"/>
    </source>
</evidence>
<dbReference type="EMBL" id="JBHMBW010000054">
    <property type="protein sequence ID" value="MFB9629165.1"/>
    <property type="molecule type" value="Genomic_DNA"/>
</dbReference>
<dbReference type="Pfam" id="PF01494">
    <property type="entry name" value="FAD_binding_3"/>
    <property type="match status" value="1"/>
</dbReference>
<dbReference type="InterPro" id="IPR050641">
    <property type="entry name" value="RIFMO-like"/>
</dbReference>
<accession>A0ABV5SC01</accession>
<evidence type="ECO:0000259" key="4">
    <source>
        <dbReference type="Pfam" id="PF01494"/>
    </source>
</evidence>
<dbReference type="SUPFAM" id="SSF51905">
    <property type="entry name" value="FAD/NAD(P)-binding domain"/>
    <property type="match status" value="1"/>
</dbReference>
<keyword evidence="6" id="KW-1185">Reference proteome</keyword>